<dbReference type="OrthoDB" id="1912370at2"/>
<dbReference type="AlphaFoldDB" id="A0A1G8GMP3"/>
<evidence type="ECO:0000313" key="2">
    <source>
        <dbReference type="Proteomes" id="UP000182836"/>
    </source>
</evidence>
<dbReference type="GeneID" id="42307968"/>
<evidence type="ECO:0000313" key="1">
    <source>
        <dbReference type="EMBL" id="SDH95659.1"/>
    </source>
</evidence>
<dbReference type="RefSeq" id="WP_052812321.1">
    <property type="nucleotide sequence ID" value="NZ_BJOA01000218.1"/>
</dbReference>
<reference evidence="1 2" key="1">
    <citation type="submission" date="2016-10" db="EMBL/GenBank/DDBJ databases">
        <authorList>
            <person name="de Groot N.N."/>
        </authorList>
    </citation>
    <scope>NUCLEOTIDE SEQUENCE [LARGE SCALE GENOMIC DNA]</scope>
    <source>
        <strain evidence="1 2">DSM 2895</strain>
    </source>
</reference>
<accession>A0A1G8GMP3</accession>
<dbReference type="Proteomes" id="UP000182836">
    <property type="component" value="Unassembled WGS sequence"/>
</dbReference>
<evidence type="ECO:0008006" key="3">
    <source>
        <dbReference type="Google" id="ProtNLM"/>
    </source>
</evidence>
<protein>
    <recommendedName>
        <fullName evidence="3">DUF4362 domain-containing protein</fullName>
    </recommendedName>
</protein>
<dbReference type="EMBL" id="FNED01000001">
    <property type="protein sequence ID" value="SDH95659.1"/>
    <property type="molecule type" value="Genomic_DNA"/>
</dbReference>
<name>A0A1G8GMP3_ANEMI</name>
<dbReference type="PROSITE" id="PS51257">
    <property type="entry name" value="PROKAR_LIPOPROTEIN"/>
    <property type="match status" value="1"/>
</dbReference>
<sequence>MRKIVVFLIAIVLISCKHEQSPTNNWSSTKQQDETGYPLEMAMRSGDVVGVHGQVFNLEKLEVFMLNVQKKKDSNVKIVQYTIEGDPIFRELDYEGGRIHIVIDNAADKFTGTGKGKSKVTCSQIKKETSREKAETRYFLDGCNGESVEVLSTYKKPAR</sequence>
<gene>
    <name evidence="1" type="ORF">SAMN04487909_10138</name>
</gene>
<dbReference type="InterPro" id="IPR025372">
    <property type="entry name" value="DUF4362"/>
</dbReference>
<dbReference type="Pfam" id="PF14275">
    <property type="entry name" value="DUF4362"/>
    <property type="match status" value="1"/>
</dbReference>
<proteinExistence type="predicted"/>
<organism evidence="1 2">
    <name type="scientific">Aneurinibacillus migulanus</name>
    <name type="common">Bacillus migulanus</name>
    <dbReference type="NCBI Taxonomy" id="47500"/>
    <lineage>
        <taxon>Bacteria</taxon>
        <taxon>Bacillati</taxon>
        <taxon>Bacillota</taxon>
        <taxon>Bacilli</taxon>
        <taxon>Bacillales</taxon>
        <taxon>Paenibacillaceae</taxon>
        <taxon>Aneurinibacillus group</taxon>
        <taxon>Aneurinibacillus</taxon>
    </lineage>
</organism>